<feature type="compositionally biased region" description="Low complexity" evidence="7">
    <location>
        <begin position="291"/>
        <end position="300"/>
    </location>
</feature>
<sequence length="434" mass="46201">MKKKLATLLLTSSLLASTMIAPIAASADELQNKIEQQESKLEAIQSEVLSAQQTLTAVQAEISAAESRSNELLESRITTQDEVTTLAEEIEKLEIIIEKREEQLQEQARSVQVNGSNTNYINFVFASESLTDLVARVEVVTTMVSANKSLVEQQISDKEAVTDKKVASEEKLEEIIGMSTELEQLKADLHIKKIEEESAIAALNAEQSTVQADRDKFIAQKEEADRRAAEEAAAIAAAEAAAIAAAEEAARVAAIAVEEVAEVETVATTSRNVAAPAVTAPQQSAPTETVAQAPATTPESTPAPTPAPAPAPAPAPSHSGDLIGEAYKYLGVPYVWGGKTPAGFDCSGFTSYVFRQAYGMEIGSWTGAQENLGTKISVSQAQPGDLLFWGSAGSTYHVAIYLGGGSYIHAPYEGRTVEVNTISNFTPQFAVRVN</sequence>
<dbReference type="PANTHER" id="PTHR47053:SF1">
    <property type="entry name" value="MUREIN DD-ENDOPEPTIDASE MEPH-RELATED"/>
    <property type="match status" value="1"/>
</dbReference>
<dbReference type="Pfam" id="PF00877">
    <property type="entry name" value="NLPC_P60"/>
    <property type="match status" value="1"/>
</dbReference>
<comment type="similarity">
    <text evidence="1">Belongs to the peptidase C40 family.</text>
</comment>
<dbReference type="Proteomes" id="UP000501830">
    <property type="component" value="Chromosome"/>
</dbReference>
<name>A0A6G7WID2_9LACT</name>
<feature type="signal peptide" evidence="8">
    <location>
        <begin position="1"/>
        <end position="27"/>
    </location>
</feature>
<feature type="coiled-coil region" evidence="6">
    <location>
        <begin position="27"/>
        <end position="110"/>
    </location>
</feature>
<keyword evidence="11" id="KW-1185">Reference proteome</keyword>
<keyword evidence="3 8" id="KW-0732">Signal</keyword>
<accession>A0A6G7WID2</accession>
<dbReference type="SUPFAM" id="SSF54001">
    <property type="entry name" value="Cysteine proteinases"/>
    <property type="match status" value="1"/>
</dbReference>
<evidence type="ECO:0000313" key="10">
    <source>
        <dbReference type="EMBL" id="QIK52020.1"/>
    </source>
</evidence>
<gene>
    <name evidence="10" type="ORF">G7058_08255</name>
</gene>
<dbReference type="InterPro" id="IPR057309">
    <property type="entry name" value="PcsB_CC"/>
</dbReference>
<evidence type="ECO:0000259" key="9">
    <source>
        <dbReference type="PROSITE" id="PS51935"/>
    </source>
</evidence>
<keyword evidence="2" id="KW-0645">Protease</keyword>
<dbReference type="GO" id="GO:0008234">
    <property type="term" value="F:cysteine-type peptidase activity"/>
    <property type="evidence" value="ECO:0007669"/>
    <property type="project" value="UniProtKB-KW"/>
</dbReference>
<feature type="compositionally biased region" description="Pro residues" evidence="7">
    <location>
        <begin position="301"/>
        <end position="315"/>
    </location>
</feature>
<reference evidence="10 11" key="1">
    <citation type="journal article" date="2017" name="Int. J. Syst. Evol. Microbiol.">
        <title>Jeotgalibaca porci sp. nov. and Jeotgalibaca arthritidis sp. nov., isolated from pigs, and emended description of the genus Jeotgalibaca.</title>
        <authorList>
            <person name="Zamora L."/>
            <person name="Perez-Sancho M."/>
            <person name="Dominguez L."/>
            <person name="Fernandez-Garayzabal J.F."/>
            <person name="Vela A.I."/>
        </authorList>
    </citation>
    <scope>NUCLEOTIDE SEQUENCE [LARGE SCALE GENOMIC DNA]</scope>
    <source>
        <strain evidence="10 11">CCUG 69148</strain>
    </source>
</reference>
<feature type="compositionally biased region" description="Polar residues" evidence="7">
    <location>
        <begin position="280"/>
        <end position="290"/>
    </location>
</feature>
<dbReference type="PANTHER" id="PTHR47053">
    <property type="entry name" value="MUREIN DD-ENDOPEPTIDASE MEPH-RELATED"/>
    <property type="match status" value="1"/>
</dbReference>
<dbReference type="AlphaFoldDB" id="A0A6G7WID2"/>
<feature type="region of interest" description="Disordered" evidence="7">
    <location>
        <begin position="274"/>
        <end position="318"/>
    </location>
</feature>
<proteinExistence type="inferred from homology"/>
<dbReference type="InterPro" id="IPR051202">
    <property type="entry name" value="Peptidase_C40"/>
</dbReference>
<dbReference type="Gene3D" id="6.10.250.3150">
    <property type="match status" value="1"/>
</dbReference>
<evidence type="ECO:0000313" key="11">
    <source>
        <dbReference type="Proteomes" id="UP000501830"/>
    </source>
</evidence>
<evidence type="ECO:0000256" key="4">
    <source>
        <dbReference type="ARBA" id="ARBA00022801"/>
    </source>
</evidence>
<dbReference type="KEGG" id="jpo:G7058_08255"/>
<dbReference type="InterPro" id="IPR038765">
    <property type="entry name" value="Papain-like_cys_pep_sf"/>
</dbReference>
<dbReference type="PROSITE" id="PS51935">
    <property type="entry name" value="NLPC_P60"/>
    <property type="match status" value="1"/>
</dbReference>
<dbReference type="Gene3D" id="3.90.1720.10">
    <property type="entry name" value="endopeptidase domain like (from Nostoc punctiforme)"/>
    <property type="match status" value="1"/>
</dbReference>
<feature type="domain" description="NlpC/P60" evidence="9">
    <location>
        <begin position="316"/>
        <end position="434"/>
    </location>
</feature>
<feature type="chain" id="PRO_5026143432" description="NlpC/P60 domain-containing protein" evidence="8">
    <location>
        <begin position="28"/>
        <end position="434"/>
    </location>
</feature>
<dbReference type="Pfam" id="PF24568">
    <property type="entry name" value="CC_PcsB"/>
    <property type="match status" value="1"/>
</dbReference>
<keyword evidence="6" id="KW-0175">Coiled coil</keyword>
<evidence type="ECO:0000256" key="8">
    <source>
        <dbReference type="SAM" id="SignalP"/>
    </source>
</evidence>
<evidence type="ECO:0000256" key="7">
    <source>
        <dbReference type="SAM" id="MobiDB-lite"/>
    </source>
</evidence>
<evidence type="ECO:0000256" key="6">
    <source>
        <dbReference type="SAM" id="Coils"/>
    </source>
</evidence>
<keyword evidence="4" id="KW-0378">Hydrolase</keyword>
<evidence type="ECO:0000256" key="1">
    <source>
        <dbReference type="ARBA" id="ARBA00007074"/>
    </source>
</evidence>
<keyword evidence="5" id="KW-0788">Thiol protease</keyword>
<dbReference type="GeneID" id="94553273"/>
<dbReference type="GO" id="GO:0006508">
    <property type="term" value="P:proteolysis"/>
    <property type="evidence" value="ECO:0007669"/>
    <property type="project" value="UniProtKB-KW"/>
</dbReference>
<organism evidence="10 11">
    <name type="scientific">Jeotgalibaca porci</name>
    <dbReference type="NCBI Taxonomy" id="1868793"/>
    <lineage>
        <taxon>Bacteria</taxon>
        <taxon>Bacillati</taxon>
        <taxon>Bacillota</taxon>
        <taxon>Bacilli</taxon>
        <taxon>Lactobacillales</taxon>
        <taxon>Carnobacteriaceae</taxon>
        <taxon>Jeotgalibaca</taxon>
    </lineage>
</organism>
<evidence type="ECO:0000256" key="5">
    <source>
        <dbReference type="ARBA" id="ARBA00022807"/>
    </source>
</evidence>
<evidence type="ECO:0000256" key="3">
    <source>
        <dbReference type="ARBA" id="ARBA00022729"/>
    </source>
</evidence>
<dbReference type="InterPro" id="IPR000064">
    <property type="entry name" value="NLP_P60_dom"/>
</dbReference>
<evidence type="ECO:0000256" key="2">
    <source>
        <dbReference type="ARBA" id="ARBA00022670"/>
    </source>
</evidence>
<protein>
    <recommendedName>
        <fullName evidence="9">NlpC/P60 domain-containing protein</fullName>
    </recommendedName>
</protein>
<dbReference type="RefSeq" id="WP_166063082.1">
    <property type="nucleotide sequence ID" value="NZ_CP049889.1"/>
</dbReference>
<dbReference type="EMBL" id="CP049889">
    <property type="protein sequence ID" value="QIK52020.1"/>
    <property type="molecule type" value="Genomic_DNA"/>
</dbReference>